<keyword evidence="5" id="KW-0732">Signal</keyword>
<dbReference type="GO" id="GO:0031640">
    <property type="term" value="P:killing of cells of another organism"/>
    <property type="evidence" value="ECO:0007669"/>
    <property type="project" value="UniProtKB-KW"/>
</dbReference>
<accession>A0A9W7MM16</accession>
<dbReference type="Pfam" id="PF01657">
    <property type="entry name" value="Stress-antifung"/>
    <property type="match status" value="1"/>
</dbReference>
<dbReference type="GO" id="GO:0009506">
    <property type="term" value="C:plasmodesma"/>
    <property type="evidence" value="ECO:0007669"/>
    <property type="project" value="UniProtKB-SubCell"/>
</dbReference>
<keyword evidence="8" id="KW-0611">Plant defense</keyword>
<proteinExistence type="inferred from homology"/>
<dbReference type="EMBL" id="BSYR01000048">
    <property type="protein sequence ID" value="GMJ07104.1"/>
    <property type="molecule type" value="Genomic_DNA"/>
</dbReference>
<keyword evidence="12" id="KW-1015">Disulfide bond</keyword>
<evidence type="ECO:0000313" key="17">
    <source>
        <dbReference type="Proteomes" id="UP001165190"/>
    </source>
</evidence>
<comment type="caution">
    <text evidence="16">The sequence shown here is derived from an EMBL/GenBank/DDBJ whole genome shotgun (WGS) entry which is preliminary data.</text>
</comment>
<reference evidence="16" key="1">
    <citation type="submission" date="2023-05" db="EMBL/GenBank/DDBJ databases">
        <title>Genome and transcriptome analyses reveal genes involved in the formation of fine ridges on petal epidermal cells in Hibiscus trionum.</title>
        <authorList>
            <person name="Koshimizu S."/>
            <person name="Masuda S."/>
            <person name="Ishii T."/>
            <person name="Shirasu K."/>
            <person name="Hoshino A."/>
            <person name="Arita M."/>
        </authorList>
    </citation>
    <scope>NUCLEOTIDE SEQUENCE</scope>
    <source>
        <strain evidence="16">Hamamatsu line</strain>
    </source>
</reference>
<keyword evidence="7" id="KW-0677">Repeat</keyword>
<name>A0A9W7MM16_HIBTR</name>
<evidence type="ECO:0000256" key="11">
    <source>
        <dbReference type="ARBA" id="ARBA00023035"/>
    </source>
</evidence>
<feature type="domain" description="Gnk2-homologous" evidence="15">
    <location>
        <begin position="2"/>
        <end position="109"/>
    </location>
</feature>
<evidence type="ECO:0000256" key="14">
    <source>
        <dbReference type="ARBA" id="ARBA00038393"/>
    </source>
</evidence>
<evidence type="ECO:0000256" key="13">
    <source>
        <dbReference type="ARBA" id="ARBA00024184"/>
    </source>
</evidence>
<dbReference type="InterPro" id="IPR038408">
    <property type="entry name" value="GNK2_sf"/>
</dbReference>
<dbReference type="AlphaFoldDB" id="A0A9W7MM16"/>
<evidence type="ECO:0000313" key="16">
    <source>
        <dbReference type="EMBL" id="GMJ07104.1"/>
    </source>
</evidence>
<protein>
    <recommendedName>
        <fullName evidence="15">Gnk2-homologous domain-containing protein</fullName>
    </recommendedName>
</protein>
<keyword evidence="3" id="KW-0295">Fungicide</keyword>
<keyword evidence="6" id="KW-0430">Lectin</keyword>
<evidence type="ECO:0000256" key="3">
    <source>
        <dbReference type="ARBA" id="ARBA00022577"/>
    </source>
</evidence>
<evidence type="ECO:0000256" key="1">
    <source>
        <dbReference type="ARBA" id="ARBA00004251"/>
    </source>
</evidence>
<keyword evidence="11" id="KW-0465">Mannose-binding</keyword>
<dbReference type="GO" id="GO:0005537">
    <property type="term" value="F:D-mannose binding"/>
    <property type="evidence" value="ECO:0007669"/>
    <property type="project" value="UniProtKB-KW"/>
</dbReference>
<comment type="subcellular location">
    <subcellularLocation>
        <location evidence="13">Cell junction</location>
        <location evidence="13">Plasmodesma</location>
    </subcellularLocation>
    <subcellularLocation>
        <location evidence="1">Cell membrane</location>
        <topology evidence="1">Single-pass type I membrane protein</topology>
    </subcellularLocation>
</comment>
<dbReference type="OrthoDB" id="1888914at2759"/>
<dbReference type="Gene3D" id="3.30.430.20">
    <property type="entry name" value="Gnk2 domain, C-X8-C-X2-C motif"/>
    <property type="match status" value="1"/>
</dbReference>
<evidence type="ECO:0000256" key="6">
    <source>
        <dbReference type="ARBA" id="ARBA00022734"/>
    </source>
</evidence>
<evidence type="ECO:0000256" key="12">
    <source>
        <dbReference type="ARBA" id="ARBA00023157"/>
    </source>
</evidence>
<keyword evidence="2" id="KW-0929">Antimicrobial</keyword>
<keyword evidence="10" id="KW-0044">Antibiotic</keyword>
<evidence type="ECO:0000259" key="15">
    <source>
        <dbReference type="PROSITE" id="PS51473"/>
    </source>
</evidence>
<evidence type="ECO:0000256" key="8">
    <source>
        <dbReference type="ARBA" id="ARBA00022821"/>
    </source>
</evidence>
<dbReference type="GO" id="GO:0050832">
    <property type="term" value="P:defense response to fungus"/>
    <property type="evidence" value="ECO:0007669"/>
    <property type="project" value="UniProtKB-KW"/>
</dbReference>
<sequence>MIGLLLFCSNVTSAPNTRGDHGLITSLAYVLEDLEVVTSKRQGHDCFNVSSYPNAFAYGHAARNQNLTTSNCATCLVNAKVAMFGTCQNRIESRLVLHDCTIRYEQYAFDD</sequence>
<keyword evidence="17" id="KW-1185">Reference proteome</keyword>
<evidence type="ECO:0000256" key="5">
    <source>
        <dbReference type="ARBA" id="ARBA00022729"/>
    </source>
</evidence>
<evidence type="ECO:0000256" key="10">
    <source>
        <dbReference type="ARBA" id="ARBA00023022"/>
    </source>
</evidence>
<dbReference type="PANTHER" id="PTHR32080:SF54">
    <property type="entry name" value="GNK2-HOMOLOGOUS DOMAIN-CONTAINING PROTEIN"/>
    <property type="match status" value="1"/>
</dbReference>
<organism evidence="16 17">
    <name type="scientific">Hibiscus trionum</name>
    <name type="common">Flower of an hour</name>
    <dbReference type="NCBI Taxonomy" id="183268"/>
    <lineage>
        <taxon>Eukaryota</taxon>
        <taxon>Viridiplantae</taxon>
        <taxon>Streptophyta</taxon>
        <taxon>Embryophyta</taxon>
        <taxon>Tracheophyta</taxon>
        <taxon>Spermatophyta</taxon>
        <taxon>Magnoliopsida</taxon>
        <taxon>eudicotyledons</taxon>
        <taxon>Gunneridae</taxon>
        <taxon>Pentapetalae</taxon>
        <taxon>rosids</taxon>
        <taxon>malvids</taxon>
        <taxon>Malvales</taxon>
        <taxon>Malvaceae</taxon>
        <taxon>Malvoideae</taxon>
        <taxon>Hibiscus</taxon>
    </lineage>
</organism>
<keyword evidence="9" id="KW-0965">Cell junction</keyword>
<gene>
    <name evidence="16" type="ORF">HRI_004379600</name>
</gene>
<dbReference type="PROSITE" id="PS51473">
    <property type="entry name" value="GNK2"/>
    <property type="match status" value="1"/>
</dbReference>
<evidence type="ECO:0000256" key="9">
    <source>
        <dbReference type="ARBA" id="ARBA00022949"/>
    </source>
</evidence>
<dbReference type="GO" id="GO:0042742">
    <property type="term" value="P:defense response to bacterium"/>
    <property type="evidence" value="ECO:0007669"/>
    <property type="project" value="UniProtKB-KW"/>
</dbReference>
<dbReference type="PANTHER" id="PTHR32080">
    <property type="entry name" value="ANTIFUNGAL PROTEIN GINKBILOBIN-2-LIKE"/>
    <property type="match status" value="1"/>
</dbReference>
<dbReference type="InterPro" id="IPR002902">
    <property type="entry name" value="GNK2"/>
</dbReference>
<dbReference type="GO" id="GO:0005886">
    <property type="term" value="C:plasma membrane"/>
    <property type="evidence" value="ECO:0007669"/>
    <property type="project" value="UniProtKB-SubCell"/>
</dbReference>
<keyword evidence="4" id="KW-0945">Host-virus interaction</keyword>
<evidence type="ECO:0000256" key="4">
    <source>
        <dbReference type="ARBA" id="ARBA00022581"/>
    </source>
</evidence>
<dbReference type="Proteomes" id="UP001165190">
    <property type="component" value="Unassembled WGS sequence"/>
</dbReference>
<comment type="similarity">
    <text evidence="14">Belongs to the cysteine-rich repeat secretory protein family. Plasmodesmata-located proteins (PDLD) subfamily.</text>
</comment>
<evidence type="ECO:0000256" key="2">
    <source>
        <dbReference type="ARBA" id="ARBA00022529"/>
    </source>
</evidence>
<dbReference type="InterPro" id="IPR051378">
    <property type="entry name" value="Cell2Cell_Antifungal"/>
</dbReference>
<evidence type="ECO:0000256" key="7">
    <source>
        <dbReference type="ARBA" id="ARBA00022737"/>
    </source>
</evidence>